<comment type="caution">
    <text evidence="1">The sequence shown here is derived from an EMBL/GenBank/DDBJ whole genome shotgun (WGS) entry which is preliminary data.</text>
</comment>
<organism evidence="1 2">
    <name type="scientific">Bondarzewia mesenterica</name>
    <dbReference type="NCBI Taxonomy" id="1095465"/>
    <lineage>
        <taxon>Eukaryota</taxon>
        <taxon>Fungi</taxon>
        <taxon>Dikarya</taxon>
        <taxon>Basidiomycota</taxon>
        <taxon>Agaricomycotina</taxon>
        <taxon>Agaricomycetes</taxon>
        <taxon>Russulales</taxon>
        <taxon>Bondarzewiaceae</taxon>
        <taxon>Bondarzewia</taxon>
    </lineage>
</organism>
<name>A0A4S4M4L6_9AGAM</name>
<sequence>MRKKSATVATLDEHMALVPHFLHRIPTHNCQDVAMAPFVKASIHLLFNGLPPRTNETAHVLPASIPVPQFTPVELHAQPISNIFQGLLTPAHTHHPRHPYPTTASSIIGAPSVTTNPFESSDQITIMIYPQVLPGSIYDSGAHPSQQPRLMLTDALPYYEHFCFAQLCFSTALPRIGPVWKDLDIALVNHLTTVGLTIPPPPSVPSVENSAAHRSPMDPRFSDLHWHLLWLSRKNTATASYNLEAHPDITAATFTLAELAKTMKRLPVPEENSLPCYGNIKGPISSLSPTPLHSNAELDRDLQNLIHPCFNVRVLATLPSYLYKVVKGRRISIPREPSECFIAECPGSVPLLYTGNTIPYPQSILQVEGLASWQRVYRSHHAPSTVVRAPAVGASVIAALPSSSHHGESPAIQISGLPSSRPDVSNLLYFDPLFRPQVSLYLQSRRASSTNSLAFVACSLAEITSAAFPQPCIGLILRLCFISDSSSLTDLDDHQQYDLCPTARHRFSISQDDPVASHMPADCQPTEVMADMLTSSEAAYPCMPTEYGVCPIPQWPLIQGKDVASLSELALWISVANNLINVAEAMHNHDILNIDGPQVAVVALTFLKLVAHLHIDIAERPIWVNPPGIWACKDPNGTLFSLLHDHRMFRVGGTDVGNAGASSFWQAAGPYYVPQFLMVTSAPCVTQWRPEGLHLSSTVIGALDSQLVDMLQPWLDQPYDQPLPTNPFHPVNQFLIEHMSHLVSQPSVIPSERSEDEHSAWTKRIILALALKHPSPWESSEFIALKDGFDMQLAAVSSTAPSFAEAFPQMSHYASAIIVTLYNRTVTSVLEVIDHINSTAMHKAADGTTVQYMVIFMECLRNYLHGVGHPKHPDCMSRELLPKEEYDSQQNNTLLRVHFFLKAITASEMLPSKDKWEIALHFRGDDPEAHPNMSYRPTSVSHPHLLQLRGHHLNTGSRDIAGGQREGL</sequence>
<keyword evidence="2" id="KW-1185">Reference proteome</keyword>
<evidence type="ECO:0000313" key="1">
    <source>
        <dbReference type="EMBL" id="THH19537.1"/>
    </source>
</evidence>
<reference evidence="1 2" key="1">
    <citation type="submission" date="2019-02" db="EMBL/GenBank/DDBJ databases">
        <title>Genome sequencing of the rare red list fungi Bondarzewia mesenterica.</title>
        <authorList>
            <person name="Buettner E."/>
            <person name="Kellner H."/>
        </authorList>
    </citation>
    <scope>NUCLEOTIDE SEQUENCE [LARGE SCALE GENOMIC DNA]</scope>
    <source>
        <strain evidence="1 2">DSM 108281</strain>
    </source>
</reference>
<evidence type="ECO:0000313" key="2">
    <source>
        <dbReference type="Proteomes" id="UP000310158"/>
    </source>
</evidence>
<protein>
    <submittedName>
        <fullName evidence="1">Uncharacterized protein</fullName>
    </submittedName>
</protein>
<dbReference type="OrthoDB" id="3271070at2759"/>
<proteinExistence type="predicted"/>
<accession>A0A4S4M4L6</accession>
<dbReference type="AlphaFoldDB" id="A0A4S4M4L6"/>
<dbReference type="EMBL" id="SGPL01000042">
    <property type="protein sequence ID" value="THH19537.1"/>
    <property type="molecule type" value="Genomic_DNA"/>
</dbReference>
<dbReference type="Proteomes" id="UP000310158">
    <property type="component" value="Unassembled WGS sequence"/>
</dbReference>
<gene>
    <name evidence="1" type="ORF">EW146_g1650</name>
</gene>